<evidence type="ECO:0000256" key="1">
    <source>
        <dbReference type="ARBA" id="ARBA00022723"/>
    </source>
</evidence>
<dbReference type="PANTHER" id="PTHR30502:SF8">
    <property type="entry name" value="SYNTHASE, PUTATIVE-RELATED"/>
    <property type="match status" value="1"/>
</dbReference>
<dbReference type="InterPro" id="IPR005000">
    <property type="entry name" value="Aldolase/citrate-lyase_domain"/>
</dbReference>
<evidence type="ECO:0000256" key="2">
    <source>
        <dbReference type="ARBA" id="ARBA00023239"/>
    </source>
</evidence>
<gene>
    <name evidence="4" type="ORF">MSAN_00109400</name>
</gene>
<proteinExistence type="predicted"/>
<dbReference type="PANTHER" id="PTHR30502">
    <property type="entry name" value="2-KETO-3-DEOXY-L-RHAMNONATE ALDOLASE"/>
    <property type="match status" value="1"/>
</dbReference>
<keyword evidence="1" id="KW-0479">Metal-binding</keyword>
<keyword evidence="5" id="KW-1185">Reference proteome</keyword>
<comment type="caution">
    <text evidence="4">The sequence shown here is derived from an EMBL/GenBank/DDBJ whole genome shotgun (WGS) entry which is preliminary data.</text>
</comment>
<dbReference type="GO" id="GO:0005737">
    <property type="term" value="C:cytoplasm"/>
    <property type="evidence" value="ECO:0007669"/>
    <property type="project" value="TreeGrafter"/>
</dbReference>
<dbReference type="InterPro" id="IPR015813">
    <property type="entry name" value="Pyrv/PenolPyrv_kinase-like_dom"/>
</dbReference>
<dbReference type="Pfam" id="PF03328">
    <property type="entry name" value="HpcH_HpaI"/>
    <property type="match status" value="1"/>
</dbReference>
<evidence type="ECO:0000259" key="3">
    <source>
        <dbReference type="Pfam" id="PF03328"/>
    </source>
</evidence>
<evidence type="ECO:0000313" key="5">
    <source>
        <dbReference type="Proteomes" id="UP000623467"/>
    </source>
</evidence>
<name>A0A8H7DMT1_9AGAR</name>
<dbReference type="EMBL" id="JACAZH010000001">
    <property type="protein sequence ID" value="KAF7376916.1"/>
    <property type="molecule type" value="Genomic_DNA"/>
</dbReference>
<dbReference type="GO" id="GO:0046872">
    <property type="term" value="F:metal ion binding"/>
    <property type="evidence" value="ECO:0007669"/>
    <property type="project" value="UniProtKB-KW"/>
</dbReference>
<feature type="domain" description="HpcH/HpaI aldolase/citrate lyase" evidence="3">
    <location>
        <begin position="49"/>
        <end position="270"/>
    </location>
</feature>
<dbReference type="SUPFAM" id="SSF51621">
    <property type="entry name" value="Phosphoenolpyruvate/pyruvate domain"/>
    <property type="match status" value="1"/>
</dbReference>
<dbReference type="GO" id="GO:0016832">
    <property type="term" value="F:aldehyde-lyase activity"/>
    <property type="evidence" value="ECO:0007669"/>
    <property type="project" value="TreeGrafter"/>
</dbReference>
<reference evidence="4" key="1">
    <citation type="submission" date="2020-05" db="EMBL/GenBank/DDBJ databases">
        <title>Mycena genomes resolve the evolution of fungal bioluminescence.</title>
        <authorList>
            <person name="Tsai I.J."/>
        </authorList>
    </citation>
    <scope>NUCLEOTIDE SEQUENCE</scope>
    <source>
        <strain evidence="4">160909Yilan</strain>
    </source>
</reference>
<dbReference type="AlphaFoldDB" id="A0A8H7DMT1"/>
<dbReference type="InterPro" id="IPR050251">
    <property type="entry name" value="HpcH-HpaI_aldolase"/>
</dbReference>
<accession>A0A8H7DMT1</accession>
<dbReference type="Gene3D" id="3.20.20.60">
    <property type="entry name" value="Phosphoenolpyruvate-binding domains"/>
    <property type="match status" value="1"/>
</dbReference>
<evidence type="ECO:0000313" key="4">
    <source>
        <dbReference type="EMBL" id="KAF7376916.1"/>
    </source>
</evidence>
<sequence>MNLNFTPRFTADASKKLLLPPTLQQPSNLQGLLKSGKVAVGIALSVPSTHVAKIVAVTGADWCWIDMEHVAWSPALLVECIQIIIHESAGKMIPIVRVPAKTSFDHMAWCLDAGAGGLIIPHIETVEEMKAVIAACRFPPIGHRSFSPFAFVPGVTDITPAGETVFSIANKHVALIPQIESNVGIANLDAILSMGEVSSFMLGLGDLRLEMNLPLAFSGNEPEFVEALQQATKISKKYDKPFFSGAFTKEMIKERLDQGGRLLLCGFDLHFLAFGIMSTLGDVRATVEEHMQGLESN</sequence>
<protein>
    <submittedName>
        <fullName evidence="4">2,4-dihydroxyhept-2-ene-1,7-dioic acid aldolase</fullName>
    </submittedName>
</protein>
<dbReference type="OrthoDB" id="1621678at2759"/>
<dbReference type="Proteomes" id="UP000623467">
    <property type="component" value="Unassembled WGS sequence"/>
</dbReference>
<keyword evidence="2" id="KW-0456">Lyase</keyword>
<dbReference type="InterPro" id="IPR040442">
    <property type="entry name" value="Pyrv_kinase-like_dom_sf"/>
</dbReference>
<organism evidence="4 5">
    <name type="scientific">Mycena sanguinolenta</name>
    <dbReference type="NCBI Taxonomy" id="230812"/>
    <lineage>
        <taxon>Eukaryota</taxon>
        <taxon>Fungi</taxon>
        <taxon>Dikarya</taxon>
        <taxon>Basidiomycota</taxon>
        <taxon>Agaricomycotina</taxon>
        <taxon>Agaricomycetes</taxon>
        <taxon>Agaricomycetidae</taxon>
        <taxon>Agaricales</taxon>
        <taxon>Marasmiineae</taxon>
        <taxon>Mycenaceae</taxon>
        <taxon>Mycena</taxon>
    </lineage>
</organism>